<feature type="compositionally biased region" description="Basic and acidic residues" evidence="1">
    <location>
        <begin position="194"/>
        <end position="213"/>
    </location>
</feature>
<evidence type="ECO:0000256" key="1">
    <source>
        <dbReference type="SAM" id="MobiDB-lite"/>
    </source>
</evidence>
<feature type="region of interest" description="Disordered" evidence="1">
    <location>
        <begin position="189"/>
        <end position="226"/>
    </location>
</feature>
<reference evidence="2" key="1">
    <citation type="submission" date="2023-11" db="EMBL/GenBank/DDBJ databases">
        <authorList>
            <person name="De Vega J J."/>
            <person name="De Vega J J."/>
        </authorList>
    </citation>
    <scope>NUCLEOTIDE SEQUENCE</scope>
</reference>
<evidence type="ECO:0000313" key="2">
    <source>
        <dbReference type="EMBL" id="CAK5280307.1"/>
    </source>
</evidence>
<proteinExistence type="predicted"/>
<dbReference type="EMBL" id="CAVNYO010000440">
    <property type="protein sequence ID" value="CAK5280307.1"/>
    <property type="molecule type" value="Genomic_DNA"/>
</dbReference>
<comment type="caution">
    <text evidence="2">The sequence shown here is derived from an EMBL/GenBank/DDBJ whole genome shotgun (WGS) entry which is preliminary data.</text>
</comment>
<gene>
    <name evidence="2" type="ORF">MYCIT1_LOCUS30794</name>
</gene>
<feature type="region of interest" description="Disordered" evidence="1">
    <location>
        <begin position="1"/>
        <end position="32"/>
    </location>
</feature>
<evidence type="ECO:0000313" key="3">
    <source>
        <dbReference type="Proteomes" id="UP001295794"/>
    </source>
</evidence>
<name>A0AAD2HUC3_9AGAR</name>
<protein>
    <submittedName>
        <fullName evidence="2">Uncharacterized protein</fullName>
    </submittedName>
</protein>
<sequence>MPKAMAAPARPLPTSAFDFHLPGSSSSSSSASLNTATFLDDTSTVVQRFRRPSLLAPKSALAADTRMHSPLTAYKVHTRRLSQSTTNVDDCDPLWGDPLPSRSGNSTPPLTADTVDDSRRSMPPATPPRRSLSRSSDRSEARFKARRLSFPVKPPRILNLLAESRPLENEVQSEAAFQRLLASGVDLPRTPRTIADRGRYPEEAVQEEYPRDDDSSDSEDDDESTYTSFALPISGTEPINIRTPAGSVNGDDMSGMCISESPGQGSMDVDVIAFRLALSVFAVVHVYQSLAIDAASDQQCRAVE</sequence>
<keyword evidence="3" id="KW-1185">Reference proteome</keyword>
<organism evidence="2 3">
    <name type="scientific">Mycena citricolor</name>
    <dbReference type="NCBI Taxonomy" id="2018698"/>
    <lineage>
        <taxon>Eukaryota</taxon>
        <taxon>Fungi</taxon>
        <taxon>Dikarya</taxon>
        <taxon>Basidiomycota</taxon>
        <taxon>Agaricomycotina</taxon>
        <taxon>Agaricomycetes</taxon>
        <taxon>Agaricomycetidae</taxon>
        <taxon>Agaricales</taxon>
        <taxon>Marasmiineae</taxon>
        <taxon>Mycenaceae</taxon>
        <taxon>Mycena</taxon>
    </lineage>
</organism>
<feature type="region of interest" description="Disordered" evidence="1">
    <location>
        <begin position="81"/>
        <end position="147"/>
    </location>
</feature>
<dbReference type="Proteomes" id="UP001295794">
    <property type="component" value="Unassembled WGS sequence"/>
</dbReference>
<dbReference type="AlphaFoldDB" id="A0AAD2HUC3"/>
<accession>A0AAD2HUC3</accession>
<feature type="compositionally biased region" description="Acidic residues" evidence="1">
    <location>
        <begin position="214"/>
        <end position="224"/>
    </location>
</feature>